<evidence type="ECO:0000259" key="4">
    <source>
        <dbReference type="Pfam" id="PF07992"/>
    </source>
</evidence>
<dbReference type="EMBL" id="FQ311869">
    <property type="protein sequence ID" value="CBS88655.1"/>
    <property type="molecule type" value="Genomic_DNA"/>
</dbReference>
<dbReference type="KEGG" id="ali:AZOLI_p10384"/>
<gene>
    <name evidence="5" type="ordered locus">AZOLI_p10384</name>
</gene>
<keyword evidence="1" id="KW-0560">Oxidoreductase</keyword>
<dbReference type="RefSeq" id="WP_014188112.1">
    <property type="nucleotide sequence ID" value="NC_016585.1"/>
</dbReference>
<dbReference type="PANTHER" id="PTHR42949:SF3">
    <property type="entry name" value="ANAEROBIC GLYCEROL-3-PHOSPHATE DEHYDROGENASE SUBUNIT B"/>
    <property type="match status" value="1"/>
</dbReference>
<evidence type="ECO:0000259" key="3">
    <source>
        <dbReference type="Pfam" id="PF04324"/>
    </source>
</evidence>
<dbReference type="PRINTS" id="PR00368">
    <property type="entry name" value="FADPNR"/>
</dbReference>
<feature type="region of interest" description="Disordered" evidence="2">
    <location>
        <begin position="434"/>
        <end position="532"/>
    </location>
</feature>
<dbReference type="Pfam" id="PF07992">
    <property type="entry name" value="Pyr_redox_2"/>
    <property type="match status" value="1"/>
</dbReference>
<dbReference type="SUPFAM" id="SSF51905">
    <property type="entry name" value="FAD/NAD(P)-binding domain"/>
    <property type="match status" value="1"/>
</dbReference>
<dbReference type="InterPro" id="IPR023753">
    <property type="entry name" value="FAD/NAD-binding_dom"/>
</dbReference>
<evidence type="ECO:0000313" key="6">
    <source>
        <dbReference type="Proteomes" id="UP000005667"/>
    </source>
</evidence>
<dbReference type="InterPro" id="IPR041854">
    <property type="entry name" value="BFD-like_2Fe2S-bd_dom_sf"/>
</dbReference>
<evidence type="ECO:0000256" key="2">
    <source>
        <dbReference type="SAM" id="MobiDB-lite"/>
    </source>
</evidence>
<dbReference type="InterPro" id="IPR007419">
    <property type="entry name" value="BFD-like_2Fe2S-bd_dom"/>
</dbReference>
<dbReference type="PRINTS" id="PR00469">
    <property type="entry name" value="PNDRDTASEII"/>
</dbReference>
<dbReference type="GO" id="GO:0016491">
    <property type="term" value="F:oxidoreductase activity"/>
    <property type="evidence" value="ECO:0007669"/>
    <property type="project" value="UniProtKB-KW"/>
</dbReference>
<dbReference type="Proteomes" id="UP000005667">
    <property type="component" value="Plasmid AZO_p1"/>
</dbReference>
<feature type="domain" description="BFD-like [2Fe-2S]-binding" evidence="3">
    <location>
        <begin position="378"/>
        <end position="430"/>
    </location>
</feature>
<dbReference type="PIRSF" id="PIRSF037495">
    <property type="entry name" value="Opine_OX_OoxA/HcnB"/>
    <property type="match status" value="1"/>
</dbReference>
<keyword evidence="6" id="KW-1185">Reference proteome</keyword>
<dbReference type="Gene3D" id="3.50.50.60">
    <property type="entry name" value="FAD/NAD(P)-binding domain"/>
    <property type="match status" value="2"/>
</dbReference>
<feature type="domain" description="FAD/NAD(P)-binding" evidence="4">
    <location>
        <begin position="11"/>
        <end position="318"/>
    </location>
</feature>
<reference evidence="6" key="1">
    <citation type="journal article" date="2011" name="PLoS Genet.">
        <title>Azospirillum genomes reveal transition of bacteria from aquatic to terrestrial environments.</title>
        <authorList>
            <person name="Wisniewski-Dye F."/>
            <person name="Borziak K."/>
            <person name="Khalsa-Moyers G."/>
            <person name="Alexandre G."/>
            <person name="Sukharnikov L.O."/>
            <person name="Wuichet K."/>
            <person name="Hurst G.B."/>
            <person name="McDonald W.H."/>
            <person name="Robertson J.S."/>
            <person name="Barbe V."/>
            <person name="Calteau A."/>
            <person name="Rouy Z."/>
            <person name="Mangenot S."/>
            <person name="Prigent-Combaret C."/>
            <person name="Normand P."/>
            <person name="Boyer M."/>
            <person name="Siguier P."/>
            <person name="Dessaux Y."/>
            <person name="Elmerich C."/>
            <person name="Condemine G."/>
            <person name="Krishnen G."/>
            <person name="Kennedy I."/>
            <person name="Paterson A.H."/>
            <person name="Gonzalez V."/>
            <person name="Mavingui P."/>
            <person name="Zhulin I.B."/>
        </authorList>
    </citation>
    <scope>NUCLEOTIDE SEQUENCE [LARGE SCALE GENOMIC DNA]</scope>
    <source>
        <strain evidence="6">4B</strain>
    </source>
</reference>
<dbReference type="InterPro" id="IPR017224">
    <property type="entry name" value="Opine_Oxase_asu/HCN_bsu"/>
</dbReference>
<evidence type="ECO:0000256" key="1">
    <source>
        <dbReference type="ARBA" id="ARBA00023002"/>
    </source>
</evidence>
<feature type="compositionally biased region" description="Low complexity" evidence="2">
    <location>
        <begin position="500"/>
        <end position="510"/>
    </location>
</feature>
<dbReference type="InterPro" id="IPR036188">
    <property type="entry name" value="FAD/NAD-bd_sf"/>
</dbReference>
<dbReference type="PANTHER" id="PTHR42949">
    <property type="entry name" value="ANAEROBIC GLYCEROL-3-PHOSPHATE DEHYDROGENASE SUBUNIT B"/>
    <property type="match status" value="1"/>
</dbReference>
<sequence>MDVVSGVLPPVIVGAGPAGIRAAERLVAAGLRPVVVDEAARWGGQIYRQPPEGGFTRPKTALYGFEAGKADAVHRAMAAIRDRVDYRPRTLVWNCEDGALDLLCDGGSETLPFSHLILATGATDRVLPFPGWTLPGVFTLGGSQVALKFQGCSVGRRVAFLGTGPLLYLVAYQYLKAGVEVAGVFDTTSFAAQARATPGMLRDPVTLAKGLLFVGWLRTHGVPIHNGVRPVRAEGAERVDALVWRDARGRERRTSCDAVAFGLGLRSETQLADLAGCRFRFDEADRAWIPERDGAGRSSVPGVYLAGDGSGIAGADAAELAGERAALALLEDRGLPVDGARVRELDGRLTRIAAFRRVLNAAFPFPADWADSIADDTMICRCEGVTAGALREVARSGQAREMNRAKALTRAGMGRCQGRICGATAAELLSRTLGTGPDGVGRLRAQPPIKPLPIATVVPSPPRSRANEVCADATGGPEVRRKRGEGQGEGDASRGSGRVSATPHPATSAPPRVPLTQPSPRGGEGSSGREVA</sequence>
<dbReference type="AlphaFoldDB" id="G7ZAC8"/>
<dbReference type="CDD" id="cd19946">
    <property type="entry name" value="GlpA-like_Fer2_BFD-like"/>
    <property type="match status" value="1"/>
</dbReference>
<dbReference type="InterPro" id="IPR051691">
    <property type="entry name" value="Metab_Enz_Cyan_OpOx_G3PDH"/>
</dbReference>
<geneLocation type="plasmid" evidence="5 6">
    <name>AZO_p1</name>
</geneLocation>
<name>G7ZAC8_AZOL4</name>
<proteinExistence type="predicted"/>
<evidence type="ECO:0000313" key="5">
    <source>
        <dbReference type="EMBL" id="CBS88655.1"/>
    </source>
</evidence>
<dbReference type="Pfam" id="PF04324">
    <property type="entry name" value="Fer2_BFD"/>
    <property type="match status" value="1"/>
</dbReference>
<dbReference type="HOGENOM" id="CLU_030705_1_0_5"/>
<accession>G7ZAC8</accession>
<keyword evidence="5" id="KW-0614">Plasmid</keyword>
<organism evidence="5 6">
    <name type="scientific">Azospirillum lipoferum (strain 4B)</name>
    <dbReference type="NCBI Taxonomy" id="862719"/>
    <lineage>
        <taxon>Bacteria</taxon>
        <taxon>Pseudomonadati</taxon>
        <taxon>Pseudomonadota</taxon>
        <taxon>Alphaproteobacteria</taxon>
        <taxon>Rhodospirillales</taxon>
        <taxon>Azospirillaceae</taxon>
        <taxon>Azospirillum</taxon>
    </lineage>
</organism>
<dbReference type="Gene3D" id="1.10.10.1100">
    <property type="entry name" value="BFD-like [2Fe-2S]-binding domain"/>
    <property type="match status" value="1"/>
</dbReference>
<protein>
    <submittedName>
        <fullName evidence="5">Pyridine nucleotide-disulphide oxidoreductase</fullName>
    </submittedName>
</protein>